<evidence type="ECO:0000313" key="1">
    <source>
        <dbReference type="EMBL" id="KAI3959323.1"/>
    </source>
</evidence>
<dbReference type="Proteomes" id="UP001202328">
    <property type="component" value="Unassembled WGS sequence"/>
</dbReference>
<feature type="non-terminal residue" evidence="1">
    <location>
        <position position="1"/>
    </location>
</feature>
<dbReference type="EMBL" id="JAJJMB010001069">
    <property type="protein sequence ID" value="KAI3959323.1"/>
    <property type="molecule type" value="Genomic_DNA"/>
</dbReference>
<comment type="caution">
    <text evidence="1">The sequence shown here is derived from an EMBL/GenBank/DDBJ whole genome shotgun (WGS) entry which is preliminary data.</text>
</comment>
<keyword evidence="2" id="KW-1185">Reference proteome</keyword>
<sequence length="59" mass="6633">TNFQIVSIASTSVNPVEISQHSNTASAVTVSFCSSKRMFIYLKNTFGQLKRAKESLFWM</sequence>
<evidence type="ECO:0000313" key="2">
    <source>
        <dbReference type="Proteomes" id="UP001202328"/>
    </source>
</evidence>
<organism evidence="1 2">
    <name type="scientific">Papaver atlanticum</name>
    <dbReference type="NCBI Taxonomy" id="357466"/>
    <lineage>
        <taxon>Eukaryota</taxon>
        <taxon>Viridiplantae</taxon>
        <taxon>Streptophyta</taxon>
        <taxon>Embryophyta</taxon>
        <taxon>Tracheophyta</taxon>
        <taxon>Spermatophyta</taxon>
        <taxon>Magnoliopsida</taxon>
        <taxon>Ranunculales</taxon>
        <taxon>Papaveraceae</taxon>
        <taxon>Papaveroideae</taxon>
        <taxon>Papaver</taxon>
    </lineage>
</organism>
<reference evidence="1" key="1">
    <citation type="submission" date="2022-04" db="EMBL/GenBank/DDBJ databases">
        <title>A functionally conserved STORR gene fusion in Papaver species that diverged 16.8 million years ago.</title>
        <authorList>
            <person name="Catania T."/>
        </authorList>
    </citation>
    <scope>NUCLEOTIDE SEQUENCE</scope>
    <source>
        <strain evidence="1">S-188037</strain>
    </source>
</reference>
<accession>A0AAD4XYS6</accession>
<proteinExistence type="predicted"/>
<protein>
    <submittedName>
        <fullName evidence="1">Uncharacterized protein</fullName>
    </submittedName>
</protein>
<dbReference type="AlphaFoldDB" id="A0AAD4XYS6"/>
<gene>
    <name evidence="1" type="ORF">MKW98_018913</name>
</gene>
<name>A0AAD4XYS6_9MAGN</name>